<evidence type="ECO:0000313" key="2">
    <source>
        <dbReference type="EMBL" id="EPJ41527.1"/>
    </source>
</evidence>
<comment type="caution">
    <text evidence="2">The sequence shown here is derived from an EMBL/GenBank/DDBJ whole genome shotgun (WGS) entry which is preliminary data.</text>
</comment>
<dbReference type="Proteomes" id="UP000015001">
    <property type="component" value="Unassembled WGS sequence"/>
</dbReference>
<dbReference type="HOGENOM" id="CLU_2511113_0_0_11"/>
<feature type="compositionally biased region" description="Basic and acidic residues" evidence="1">
    <location>
        <begin position="58"/>
        <end position="74"/>
    </location>
</feature>
<sequence>MFAPTGVIAAPDKGPCVPVGGLHQFQPGVGQPGRVRACADDTQGPLQGFHGADGALRGPDERGHRQGGGVDRHRQAAGAGQLIDE</sequence>
<feature type="region of interest" description="Disordered" evidence="1">
    <location>
        <begin position="42"/>
        <end position="85"/>
    </location>
</feature>
<keyword evidence="3" id="KW-1185">Reference proteome</keyword>
<name>S4N2P8_9ACTN</name>
<evidence type="ECO:0000313" key="3">
    <source>
        <dbReference type="Proteomes" id="UP000015001"/>
    </source>
</evidence>
<dbReference type="EMBL" id="AOPY01001315">
    <property type="protein sequence ID" value="EPJ41527.1"/>
    <property type="molecule type" value="Genomic_DNA"/>
</dbReference>
<protein>
    <submittedName>
        <fullName evidence="2">Uncharacterized protein</fullName>
    </submittedName>
</protein>
<gene>
    <name evidence="2" type="ORF">STAFG_1428</name>
</gene>
<organism evidence="2 3">
    <name type="scientific">Streptomyces afghaniensis 772</name>
    <dbReference type="NCBI Taxonomy" id="1283301"/>
    <lineage>
        <taxon>Bacteria</taxon>
        <taxon>Bacillati</taxon>
        <taxon>Actinomycetota</taxon>
        <taxon>Actinomycetes</taxon>
        <taxon>Kitasatosporales</taxon>
        <taxon>Streptomycetaceae</taxon>
        <taxon>Streptomyces</taxon>
    </lineage>
</organism>
<accession>S4N2P8</accession>
<proteinExistence type="predicted"/>
<evidence type="ECO:0000256" key="1">
    <source>
        <dbReference type="SAM" id="MobiDB-lite"/>
    </source>
</evidence>
<reference evidence="2 3" key="1">
    <citation type="submission" date="2013-02" db="EMBL/GenBank/DDBJ databases">
        <title>Draft Genome Sequence of Streptomyces afghaniensis, Which Produces Compounds of the Julimycin B-Complex.</title>
        <authorList>
            <person name="Gruening B.A."/>
            <person name="Praeg A."/>
            <person name="Erxleben A."/>
            <person name="Guenther S."/>
            <person name="Fiedler H.-P."/>
            <person name="Goodfellow M."/>
            <person name="Mueller M."/>
        </authorList>
    </citation>
    <scope>NUCLEOTIDE SEQUENCE [LARGE SCALE GENOMIC DNA]</scope>
    <source>
        <strain evidence="2 3">772</strain>
    </source>
</reference>
<dbReference type="AlphaFoldDB" id="S4N2P8"/>